<reference evidence="3 4" key="1">
    <citation type="submission" date="2023-10" db="EMBL/GenBank/DDBJ databases">
        <title>Noviherbaspirillum sp. CPCC 100848 genome assembly.</title>
        <authorList>
            <person name="Li X.Y."/>
            <person name="Fang X.M."/>
        </authorList>
    </citation>
    <scope>NUCLEOTIDE SEQUENCE [LARGE SCALE GENOMIC DNA]</scope>
    <source>
        <strain evidence="3 4">CPCC 100848</strain>
    </source>
</reference>
<feature type="coiled-coil region" evidence="2">
    <location>
        <begin position="160"/>
        <end position="194"/>
    </location>
</feature>
<evidence type="ECO:0000256" key="2">
    <source>
        <dbReference type="SAM" id="Coils"/>
    </source>
</evidence>
<comment type="similarity">
    <text evidence="1">Belongs to the UPF0751 family.</text>
</comment>
<name>A0ABU6JCH5_9BURK</name>
<comment type="caution">
    <text evidence="3">The sequence shown here is derived from an EMBL/GenBank/DDBJ whole genome shotgun (WGS) entry which is preliminary data.</text>
</comment>
<evidence type="ECO:0000313" key="3">
    <source>
        <dbReference type="EMBL" id="MEC4720942.1"/>
    </source>
</evidence>
<organism evidence="3 4">
    <name type="scientific">Noviherbaspirillum album</name>
    <dbReference type="NCBI Taxonomy" id="3080276"/>
    <lineage>
        <taxon>Bacteria</taxon>
        <taxon>Pseudomonadati</taxon>
        <taxon>Pseudomonadota</taxon>
        <taxon>Betaproteobacteria</taxon>
        <taxon>Burkholderiales</taxon>
        <taxon>Oxalobacteraceae</taxon>
        <taxon>Noviherbaspirillum</taxon>
    </lineage>
</organism>
<accession>A0ABU6JCH5</accession>
<protein>
    <submittedName>
        <fullName evidence="3">DUF2325 domain-containing protein</fullName>
    </submittedName>
</protein>
<dbReference type="RefSeq" id="WP_326507650.1">
    <property type="nucleotide sequence ID" value="NZ_JAWIIV010000014.1"/>
</dbReference>
<evidence type="ECO:0000256" key="1">
    <source>
        <dbReference type="ARBA" id="ARBA00007189"/>
    </source>
</evidence>
<dbReference type="Pfam" id="PF10087">
    <property type="entry name" value="DUF2325"/>
    <property type="match status" value="1"/>
</dbReference>
<sequence length="420" mass="46570">MCNTPASPLLSRNTLPSFDKPVGSARRRLWDLCTHCHCPVVGVCLPLGTLRKILSRFLDGRSALGDYESHTGAVAACTTRNPISNALQRELDQRHALIVRQYRNIKSAEELGRHWSEALQAGDVAGAFWAGLTHGHCNPALEEQMCRDIHMLQHQAGADMRETRNRVSLLKKENVALAEEFQRAQDKARRMQAEKTEKLEWLETALMRTRAESIAKDTMIGSLQAELDEMRQSLPDLPNRLQLREQNMRLQERIALLERQNAVFRMSGAGLPTPFPEAAAPVPFAERRIVMQDSGMPTKENAEAARAALERKTVLCVGGREGNIAAYRRLIEDVGGQFSHHDGGRQDNIKQLDTSLAAADLVICQTGCISHNAYWRVKEHCKRTGTRCMFVENPSVSSLSKGIEALSASAAEDNGSGMNG</sequence>
<gene>
    <name evidence="3" type="ORF">RY831_17385</name>
</gene>
<keyword evidence="2" id="KW-0175">Coiled coil</keyword>
<dbReference type="EMBL" id="JAWIIV010000014">
    <property type="protein sequence ID" value="MEC4720942.1"/>
    <property type="molecule type" value="Genomic_DNA"/>
</dbReference>
<dbReference type="InterPro" id="IPR016772">
    <property type="entry name" value="UCP020408"/>
</dbReference>
<keyword evidence="4" id="KW-1185">Reference proteome</keyword>
<proteinExistence type="inferred from homology"/>
<dbReference type="Proteomes" id="UP001352263">
    <property type="component" value="Unassembled WGS sequence"/>
</dbReference>
<evidence type="ECO:0000313" key="4">
    <source>
        <dbReference type="Proteomes" id="UP001352263"/>
    </source>
</evidence>